<dbReference type="EMBL" id="CACRXK020004693">
    <property type="protein sequence ID" value="CAB4003675.1"/>
    <property type="molecule type" value="Genomic_DNA"/>
</dbReference>
<protein>
    <submittedName>
        <fullName evidence="1">Uncharacterized protein</fullName>
    </submittedName>
</protein>
<gene>
    <name evidence="1" type="ORF">PACLA_8A076618</name>
</gene>
<dbReference type="AlphaFoldDB" id="A0A6S7HCT3"/>
<evidence type="ECO:0000313" key="1">
    <source>
        <dbReference type="EMBL" id="CAB4003675.1"/>
    </source>
</evidence>
<name>A0A6S7HCT3_PARCT</name>
<dbReference type="Proteomes" id="UP001152795">
    <property type="component" value="Unassembled WGS sequence"/>
</dbReference>
<keyword evidence="2" id="KW-1185">Reference proteome</keyword>
<organism evidence="1 2">
    <name type="scientific">Paramuricea clavata</name>
    <name type="common">Red gorgonian</name>
    <name type="synonym">Violescent sea-whip</name>
    <dbReference type="NCBI Taxonomy" id="317549"/>
    <lineage>
        <taxon>Eukaryota</taxon>
        <taxon>Metazoa</taxon>
        <taxon>Cnidaria</taxon>
        <taxon>Anthozoa</taxon>
        <taxon>Octocorallia</taxon>
        <taxon>Malacalcyonacea</taxon>
        <taxon>Plexauridae</taxon>
        <taxon>Paramuricea</taxon>
    </lineage>
</organism>
<proteinExistence type="predicted"/>
<reference evidence="1" key="1">
    <citation type="submission" date="2020-04" db="EMBL/GenBank/DDBJ databases">
        <authorList>
            <person name="Alioto T."/>
            <person name="Alioto T."/>
            <person name="Gomez Garrido J."/>
        </authorList>
    </citation>
    <scope>NUCLEOTIDE SEQUENCE</scope>
    <source>
        <strain evidence="1">A484AB</strain>
    </source>
</reference>
<dbReference type="OrthoDB" id="5988618at2759"/>
<evidence type="ECO:0000313" key="2">
    <source>
        <dbReference type="Proteomes" id="UP001152795"/>
    </source>
</evidence>
<accession>A0A6S7HCT3</accession>
<sequence length="111" mass="12687">MPYIEKEEKLQLVAKRTGQQRDNQNKKGKSTVNCKYCGLSNERDKEKCPAWGKTCRSYGKKNHYAKVCTSRGDSNRRQAHSLETGDLYIGTIAKEIKVNTVESSEEVQHHI</sequence>
<comment type="caution">
    <text evidence="1">The sequence shown here is derived from an EMBL/GenBank/DDBJ whole genome shotgun (WGS) entry which is preliminary data.</text>
</comment>